<evidence type="ECO:0000313" key="1">
    <source>
        <dbReference type="EMBL" id="EFQ97542.1"/>
    </source>
</evidence>
<dbReference type="GeneID" id="10031812"/>
<dbReference type="EMBL" id="DS989822">
    <property type="protein sequence ID" value="EFQ97542.1"/>
    <property type="molecule type" value="Genomic_DNA"/>
</dbReference>
<dbReference type="Proteomes" id="UP000002669">
    <property type="component" value="Unassembled WGS sequence"/>
</dbReference>
<accession>E5R0I3</accession>
<dbReference type="AlphaFoldDB" id="E5R0I3"/>
<keyword evidence="2" id="KW-1185">Reference proteome</keyword>
<evidence type="ECO:0000313" key="2">
    <source>
        <dbReference type="Proteomes" id="UP000002669"/>
    </source>
</evidence>
<dbReference type="RefSeq" id="XP_003176494.1">
    <property type="nucleotide sequence ID" value="XM_003176446.1"/>
</dbReference>
<name>E5R0I3_ARTGP</name>
<protein>
    <submittedName>
        <fullName evidence="1">Uncharacterized protein</fullName>
    </submittedName>
</protein>
<dbReference type="InParanoid" id="E5R0I3"/>
<dbReference type="HOGENOM" id="CLU_2527007_0_0_1"/>
<gene>
    <name evidence="1" type="ORF">MGYG_00583</name>
</gene>
<dbReference type="VEuPathDB" id="FungiDB:MGYG_00583"/>
<organism evidence="2">
    <name type="scientific">Arthroderma gypseum (strain ATCC MYA-4604 / CBS 118893)</name>
    <name type="common">Microsporum gypseum</name>
    <dbReference type="NCBI Taxonomy" id="535722"/>
    <lineage>
        <taxon>Eukaryota</taxon>
        <taxon>Fungi</taxon>
        <taxon>Dikarya</taxon>
        <taxon>Ascomycota</taxon>
        <taxon>Pezizomycotina</taxon>
        <taxon>Eurotiomycetes</taxon>
        <taxon>Eurotiomycetidae</taxon>
        <taxon>Onygenales</taxon>
        <taxon>Arthrodermataceae</taxon>
        <taxon>Nannizzia</taxon>
    </lineage>
</organism>
<sequence>MSRISCAVDLVVPATYRETWKQQNPLSKSQDNGAVLLPQGVAIKSEEYSSSRCPTTKPNGFQTIPLYRYMLSKEQIGGCLSGGY</sequence>
<reference evidence="2" key="1">
    <citation type="journal article" date="2012" name="MBio">
        <title>Comparative genome analysis of Trichophyton rubrum and related dermatophytes reveals candidate genes involved in infection.</title>
        <authorList>
            <person name="Martinez D.A."/>
            <person name="Oliver B.G."/>
            <person name="Graeser Y."/>
            <person name="Goldberg J.M."/>
            <person name="Li W."/>
            <person name="Martinez-Rossi N.M."/>
            <person name="Monod M."/>
            <person name="Shelest E."/>
            <person name="Barton R.C."/>
            <person name="Birch E."/>
            <person name="Brakhage A.A."/>
            <person name="Chen Z."/>
            <person name="Gurr S.J."/>
            <person name="Heiman D."/>
            <person name="Heitman J."/>
            <person name="Kosti I."/>
            <person name="Rossi A."/>
            <person name="Saif S."/>
            <person name="Samalova M."/>
            <person name="Saunders C.W."/>
            <person name="Shea T."/>
            <person name="Summerbell R.C."/>
            <person name="Xu J."/>
            <person name="Young S."/>
            <person name="Zeng Q."/>
            <person name="Birren B.W."/>
            <person name="Cuomo C.A."/>
            <person name="White T.C."/>
        </authorList>
    </citation>
    <scope>NUCLEOTIDE SEQUENCE [LARGE SCALE GENOMIC DNA]</scope>
    <source>
        <strain evidence="2">ATCC MYA-4604 / CBS 118893</strain>
    </source>
</reference>
<proteinExistence type="predicted"/>